<dbReference type="AlphaFoldDB" id="A0AAU7YZK4"/>
<accession>A0AAU7YZK4</accession>
<sequence>MSFEVIIPFLKPIEHLLASKTVSEIMVNPDGSVWMEEKGHIELQPGVRFEDGALLTGLEVIANRFGKKLDADSPIMNLRLPDGSRMAALIPPVVNPQPMMTIRKFTSRNFTMNDLIERRMVTAEQAQQLSNAVRRGDNLLISGGTGAGKTTLTNVVASFIPDSDRILVLEDVAELYIRKQHVVSAEAQLDTHKSQIGFSDLLKATLRHRPDRIIVGEIRGPEARVFLDALNTGHRGSLSTIHANGANDALRRLAQLAMRGSAGVPLHEVEDECRRSIDLVTHVMNQDGWRRITEIRTVSDSCGTGQTCAEPPKCKSRSVSSKFDLVCKFRQEEPKSGS</sequence>
<evidence type="ECO:0000256" key="1">
    <source>
        <dbReference type="ARBA" id="ARBA00006611"/>
    </source>
</evidence>
<name>A0AAU7YZK4_9BACT</name>
<dbReference type="Gene3D" id="3.40.50.300">
    <property type="entry name" value="P-loop containing nucleotide triphosphate hydrolases"/>
    <property type="match status" value="1"/>
</dbReference>
<dbReference type="PANTHER" id="PTHR30486">
    <property type="entry name" value="TWITCHING MOTILITY PROTEIN PILT"/>
    <property type="match status" value="1"/>
</dbReference>
<gene>
    <name evidence="3" type="ORF">RBB81_20810</name>
</gene>
<feature type="domain" description="Bacterial type II secretion system protein E" evidence="2">
    <location>
        <begin position="11"/>
        <end position="260"/>
    </location>
</feature>
<dbReference type="KEGG" id="tgi:RBB81_20810"/>
<dbReference type="GO" id="GO:0016887">
    <property type="term" value="F:ATP hydrolysis activity"/>
    <property type="evidence" value="ECO:0007669"/>
    <property type="project" value="InterPro"/>
</dbReference>
<comment type="similarity">
    <text evidence="1">Belongs to the GSP E family.</text>
</comment>
<dbReference type="PANTHER" id="PTHR30486:SF6">
    <property type="entry name" value="TYPE IV PILUS RETRACTATION ATPASE PILT"/>
    <property type="match status" value="1"/>
</dbReference>
<dbReference type="EMBL" id="CP132938">
    <property type="protein sequence ID" value="XCB21996.1"/>
    <property type="molecule type" value="Genomic_DNA"/>
</dbReference>
<dbReference type="InterPro" id="IPR001482">
    <property type="entry name" value="T2SS/T4SS_dom"/>
</dbReference>
<proteinExistence type="inferred from homology"/>
<dbReference type="Pfam" id="PF00437">
    <property type="entry name" value="T2SSE"/>
    <property type="match status" value="1"/>
</dbReference>
<dbReference type="InterPro" id="IPR027417">
    <property type="entry name" value="P-loop_NTPase"/>
</dbReference>
<dbReference type="Gene3D" id="3.30.450.90">
    <property type="match status" value="1"/>
</dbReference>
<reference evidence="3" key="1">
    <citation type="submission" date="2023-08" db="EMBL/GenBank/DDBJ databases">
        <authorList>
            <person name="Messyasz A."/>
            <person name="Mannisto M.K."/>
            <person name="Kerkhof L.J."/>
            <person name="Haggblom M."/>
        </authorList>
    </citation>
    <scope>NUCLEOTIDE SEQUENCE</scope>
    <source>
        <strain evidence="3">M8UP39</strain>
    </source>
</reference>
<reference evidence="3" key="2">
    <citation type="journal article" date="2024" name="Environ. Microbiol.">
        <title>Genome analysis and description of Tunturibacter gen. nov. expands the diversity of Terriglobia in tundra soils.</title>
        <authorList>
            <person name="Messyasz A."/>
            <person name="Mannisto M.K."/>
            <person name="Kerkhof L.J."/>
            <person name="Haggblom M.M."/>
        </authorList>
    </citation>
    <scope>NUCLEOTIDE SEQUENCE</scope>
    <source>
        <strain evidence="3">M8UP39</strain>
    </source>
</reference>
<dbReference type="SUPFAM" id="SSF52540">
    <property type="entry name" value="P-loop containing nucleoside triphosphate hydrolases"/>
    <property type="match status" value="1"/>
</dbReference>
<evidence type="ECO:0000259" key="2">
    <source>
        <dbReference type="Pfam" id="PF00437"/>
    </source>
</evidence>
<dbReference type="RefSeq" id="WP_353071989.1">
    <property type="nucleotide sequence ID" value="NZ_CP132938.1"/>
</dbReference>
<dbReference type="CDD" id="cd01130">
    <property type="entry name" value="VirB11-like_ATPase"/>
    <property type="match status" value="1"/>
</dbReference>
<organism evidence="3">
    <name type="scientific">Tunturiibacter gelidiferens</name>
    <dbReference type="NCBI Taxonomy" id="3069689"/>
    <lineage>
        <taxon>Bacteria</taxon>
        <taxon>Pseudomonadati</taxon>
        <taxon>Acidobacteriota</taxon>
        <taxon>Terriglobia</taxon>
        <taxon>Terriglobales</taxon>
        <taxon>Acidobacteriaceae</taxon>
        <taxon>Tunturiibacter</taxon>
    </lineage>
</organism>
<evidence type="ECO:0000313" key="3">
    <source>
        <dbReference type="EMBL" id="XCB21996.1"/>
    </source>
</evidence>
<dbReference type="InterPro" id="IPR050921">
    <property type="entry name" value="T4SS_GSP_E_ATPase"/>
</dbReference>
<protein>
    <submittedName>
        <fullName evidence="3">ATPase, T2SS/T4P/T4SS family</fullName>
    </submittedName>
</protein>